<keyword evidence="3" id="KW-1185">Reference proteome</keyword>
<protein>
    <submittedName>
        <fullName evidence="2">Uncharacterized protein</fullName>
    </submittedName>
</protein>
<dbReference type="AlphaFoldDB" id="A0A0E0CEM6"/>
<accession>A0A0E0CEM6</accession>
<evidence type="ECO:0000313" key="2">
    <source>
        <dbReference type="EnsemblPlants" id="OMERI02G02290.1"/>
    </source>
</evidence>
<feature type="region of interest" description="Disordered" evidence="1">
    <location>
        <begin position="75"/>
        <end position="106"/>
    </location>
</feature>
<feature type="region of interest" description="Disordered" evidence="1">
    <location>
        <begin position="1"/>
        <end position="20"/>
    </location>
</feature>
<sequence length="106" mass="11587">MVAMRTPLLQLPAAPNKMDHDAYDDDDDVACGCQPGHTSTLAKDGHIRITTTTTEEVTDRNVLCFFRAKSGRHLRAPAHPIPSRTSKCATEANLTPPARGLRRNPP</sequence>
<dbReference type="Proteomes" id="UP000008021">
    <property type="component" value="Chromosome 2"/>
</dbReference>
<evidence type="ECO:0000256" key="1">
    <source>
        <dbReference type="SAM" id="MobiDB-lite"/>
    </source>
</evidence>
<organism evidence="2">
    <name type="scientific">Oryza meridionalis</name>
    <dbReference type="NCBI Taxonomy" id="40149"/>
    <lineage>
        <taxon>Eukaryota</taxon>
        <taxon>Viridiplantae</taxon>
        <taxon>Streptophyta</taxon>
        <taxon>Embryophyta</taxon>
        <taxon>Tracheophyta</taxon>
        <taxon>Spermatophyta</taxon>
        <taxon>Magnoliopsida</taxon>
        <taxon>Liliopsida</taxon>
        <taxon>Poales</taxon>
        <taxon>Poaceae</taxon>
        <taxon>BOP clade</taxon>
        <taxon>Oryzoideae</taxon>
        <taxon>Oryzeae</taxon>
        <taxon>Oryzinae</taxon>
        <taxon>Oryza</taxon>
    </lineage>
</organism>
<name>A0A0E0CEM6_9ORYZ</name>
<proteinExistence type="predicted"/>
<evidence type="ECO:0000313" key="3">
    <source>
        <dbReference type="Proteomes" id="UP000008021"/>
    </source>
</evidence>
<dbReference type="Gramene" id="OMERI02G02290.1">
    <property type="protein sequence ID" value="OMERI02G02290.1"/>
    <property type="gene ID" value="OMERI02G02290"/>
</dbReference>
<dbReference type="HOGENOM" id="CLU_2227455_0_0_1"/>
<reference evidence="2" key="1">
    <citation type="submission" date="2015-04" db="UniProtKB">
        <authorList>
            <consortium name="EnsemblPlants"/>
        </authorList>
    </citation>
    <scope>IDENTIFICATION</scope>
</reference>
<dbReference type="EnsemblPlants" id="OMERI02G02290.1">
    <property type="protein sequence ID" value="OMERI02G02290.1"/>
    <property type="gene ID" value="OMERI02G02290"/>
</dbReference>
<reference evidence="2" key="2">
    <citation type="submission" date="2018-05" db="EMBL/GenBank/DDBJ databases">
        <title>OmerRS3 (Oryza meridionalis Reference Sequence Version 3).</title>
        <authorList>
            <person name="Zhang J."/>
            <person name="Kudrna D."/>
            <person name="Lee S."/>
            <person name="Talag J."/>
            <person name="Welchert J."/>
            <person name="Wing R.A."/>
        </authorList>
    </citation>
    <scope>NUCLEOTIDE SEQUENCE [LARGE SCALE GENOMIC DNA]</scope>
    <source>
        <strain evidence="2">cv. OR44</strain>
    </source>
</reference>